<evidence type="ECO:0000256" key="1">
    <source>
        <dbReference type="ARBA" id="ARBA00022614"/>
    </source>
</evidence>
<dbReference type="EMBL" id="BPLQ01011946">
    <property type="protein sequence ID" value="GIY61492.1"/>
    <property type="molecule type" value="Genomic_DNA"/>
</dbReference>
<keyword evidence="2" id="KW-0677">Repeat</keyword>
<dbReference type="GO" id="GO:0006432">
    <property type="term" value="P:phenylalanyl-tRNA aminoacylation"/>
    <property type="evidence" value="ECO:0007669"/>
    <property type="project" value="InterPro"/>
</dbReference>
<keyword evidence="5" id="KW-1185">Reference proteome</keyword>
<protein>
    <submittedName>
        <fullName evidence="4">Leucine-rich repeat-containing protein 47</fullName>
    </submittedName>
</protein>
<sequence>MSSTWKEVQQAHDEKRCELKLSGPLFAERIEKNGLDPDIFKITHLNFLEISKTHLKELPANIGQLTNLTRLVVSHNDLVKLPTEVENLKKLKFLDASHNALSELPSGLSGLMELMSLNVCSNQLSEIPALNENLKLVTLNICCNKFSALPVSVCNSNLIHFTDLIANNNLISEIPAEIEQVGSLKVLDLSENQLIAIPGELGSCTKLKELNLKGNKLKDKRLLKLVDQCHSKQVLDYIRSHCPKTNADNNKQGKSKKKTKQAKKAADVEEVVELLDELKILHVSDDTLKVVLTPKVADVRPYVVCCTVLDVNLTDANKLKKFISTQTKLHDSVCEKRTAATIATHDLSKINGNLLYDARLPSNIKITPLNRKKEFTAAELYTQLNDEADALRKEKKKNTYSGIHKYLYLLKDKPLYPCLVDSSNLVISFPPITNSEGSKISSDTKNILLEVTGNNLNTCKKVMDTLLVEMLKLGLNDPATDGSNGEENERNILTIQQVKIVDEEGQLKVVYPSRTDIQTDNILVTRA</sequence>
<dbReference type="Pfam" id="PF23598">
    <property type="entry name" value="LRR_14"/>
    <property type="match status" value="1"/>
</dbReference>
<dbReference type="SMART" id="SM00369">
    <property type="entry name" value="LRR_TYP"/>
    <property type="match status" value="4"/>
</dbReference>
<dbReference type="InterPro" id="IPR003591">
    <property type="entry name" value="Leu-rich_rpt_typical-subtyp"/>
</dbReference>
<evidence type="ECO:0000313" key="4">
    <source>
        <dbReference type="EMBL" id="GIY61492.1"/>
    </source>
</evidence>
<dbReference type="Gene3D" id="3.80.10.10">
    <property type="entry name" value="Ribonuclease Inhibitor"/>
    <property type="match status" value="2"/>
</dbReference>
<dbReference type="PANTHER" id="PTHR10947:SF3">
    <property type="entry name" value="LEUCINE-RICH REPEAT-CONTAINING PROTEIN 47"/>
    <property type="match status" value="1"/>
</dbReference>
<dbReference type="InterPro" id="IPR032675">
    <property type="entry name" value="LRR_dom_sf"/>
</dbReference>
<dbReference type="PANTHER" id="PTHR10947">
    <property type="entry name" value="PHENYLALANYL-TRNA SYNTHETASE BETA CHAIN AND LEUCINE-RICH REPEAT-CONTAINING PROTEIN 47"/>
    <property type="match status" value="1"/>
</dbReference>
<dbReference type="Gene3D" id="3.50.40.10">
    <property type="entry name" value="Phenylalanyl-trna Synthetase, Chain B, domain 3"/>
    <property type="match status" value="1"/>
</dbReference>
<dbReference type="InterPro" id="IPR055414">
    <property type="entry name" value="LRR_R13L4/SHOC2-like"/>
</dbReference>
<organism evidence="4 5">
    <name type="scientific">Caerostris darwini</name>
    <dbReference type="NCBI Taxonomy" id="1538125"/>
    <lineage>
        <taxon>Eukaryota</taxon>
        <taxon>Metazoa</taxon>
        <taxon>Ecdysozoa</taxon>
        <taxon>Arthropoda</taxon>
        <taxon>Chelicerata</taxon>
        <taxon>Arachnida</taxon>
        <taxon>Araneae</taxon>
        <taxon>Araneomorphae</taxon>
        <taxon>Entelegynae</taxon>
        <taxon>Araneoidea</taxon>
        <taxon>Araneidae</taxon>
        <taxon>Caerostris</taxon>
    </lineage>
</organism>
<accession>A0AAV4UTY4</accession>
<keyword evidence="1" id="KW-0433">Leucine-rich repeat</keyword>
<dbReference type="SMART" id="SM00873">
    <property type="entry name" value="B3_4"/>
    <property type="match status" value="1"/>
</dbReference>
<name>A0AAV4UTY4_9ARAC</name>
<dbReference type="InterPro" id="IPR045060">
    <property type="entry name" value="Phe-tRNA-ligase_IIc_bsu"/>
</dbReference>
<dbReference type="SMART" id="SM00364">
    <property type="entry name" value="LRR_BAC"/>
    <property type="match status" value="4"/>
</dbReference>
<reference evidence="4 5" key="1">
    <citation type="submission" date="2021-06" db="EMBL/GenBank/DDBJ databases">
        <title>Caerostris darwini draft genome.</title>
        <authorList>
            <person name="Kono N."/>
            <person name="Arakawa K."/>
        </authorList>
    </citation>
    <scope>NUCLEOTIDE SEQUENCE [LARGE SCALE GENOMIC DNA]</scope>
</reference>
<dbReference type="SUPFAM" id="SSF52058">
    <property type="entry name" value="L domain-like"/>
    <property type="match status" value="1"/>
</dbReference>
<evidence type="ECO:0000259" key="3">
    <source>
        <dbReference type="SMART" id="SM00873"/>
    </source>
</evidence>
<comment type="caution">
    <text evidence="4">The sequence shown here is derived from an EMBL/GenBank/DDBJ whole genome shotgun (WGS) entry which is preliminary data.</text>
</comment>
<evidence type="ECO:0000313" key="5">
    <source>
        <dbReference type="Proteomes" id="UP001054837"/>
    </source>
</evidence>
<dbReference type="InterPro" id="IPR005146">
    <property type="entry name" value="B3/B4_tRNA-bd"/>
</dbReference>
<dbReference type="PROSITE" id="PS51450">
    <property type="entry name" value="LRR"/>
    <property type="match status" value="2"/>
</dbReference>
<dbReference type="Proteomes" id="UP001054837">
    <property type="component" value="Unassembled WGS sequence"/>
</dbReference>
<dbReference type="AlphaFoldDB" id="A0AAV4UTY4"/>
<feature type="domain" description="B3/B4 tRNA-binding" evidence="3">
    <location>
        <begin position="299"/>
        <end position="475"/>
    </location>
</feature>
<dbReference type="InterPro" id="IPR001611">
    <property type="entry name" value="Leu-rich_rpt"/>
</dbReference>
<evidence type="ECO:0000256" key="2">
    <source>
        <dbReference type="ARBA" id="ARBA00022737"/>
    </source>
</evidence>
<dbReference type="InterPro" id="IPR020825">
    <property type="entry name" value="Phe-tRNA_synthase-like_B3/B4"/>
</dbReference>
<dbReference type="GO" id="GO:0003723">
    <property type="term" value="F:RNA binding"/>
    <property type="evidence" value="ECO:0007669"/>
    <property type="project" value="InterPro"/>
</dbReference>
<dbReference type="Pfam" id="PF13855">
    <property type="entry name" value="LRR_8"/>
    <property type="match status" value="1"/>
</dbReference>
<gene>
    <name evidence="4" type="primary">Lrrc47</name>
    <name evidence="4" type="ORF">CDAR_226801</name>
</gene>
<dbReference type="GO" id="GO:0004826">
    <property type="term" value="F:phenylalanine-tRNA ligase activity"/>
    <property type="evidence" value="ECO:0007669"/>
    <property type="project" value="InterPro"/>
</dbReference>
<proteinExistence type="predicted"/>